<evidence type="ECO:0000313" key="2">
    <source>
        <dbReference type="Proteomes" id="UP000315947"/>
    </source>
</evidence>
<gene>
    <name evidence="1" type="ORF">FM037_24795</name>
</gene>
<proteinExistence type="predicted"/>
<reference evidence="1 2" key="1">
    <citation type="submission" date="2019-07" db="EMBL/GenBank/DDBJ databases">
        <title>Shewanella sp. YLB-06 whole genomic sequence.</title>
        <authorList>
            <person name="Yu L."/>
        </authorList>
    </citation>
    <scope>NUCLEOTIDE SEQUENCE [LARGE SCALE GENOMIC DNA]</scope>
    <source>
        <strain evidence="1 2">YLB-06</strain>
    </source>
</reference>
<dbReference type="EMBL" id="CP041614">
    <property type="protein sequence ID" value="QDO85887.1"/>
    <property type="molecule type" value="Genomic_DNA"/>
</dbReference>
<keyword evidence="2" id="KW-1185">Reference proteome</keyword>
<dbReference type="RefSeq" id="WP_144048199.1">
    <property type="nucleotide sequence ID" value="NZ_CP041614.1"/>
</dbReference>
<evidence type="ECO:0000313" key="1">
    <source>
        <dbReference type="EMBL" id="QDO85887.1"/>
    </source>
</evidence>
<accession>A0ABX5X3F1</accession>
<protein>
    <submittedName>
        <fullName evidence="1">Uncharacterized protein</fullName>
    </submittedName>
</protein>
<organism evidence="1 2">
    <name type="scientific">Shewanella psychropiezotolerans</name>
    <dbReference type="NCBI Taxonomy" id="2593655"/>
    <lineage>
        <taxon>Bacteria</taxon>
        <taxon>Pseudomonadati</taxon>
        <taxon>Pseudomonadota</taxon>
        <taxon>Gammaproteobacteria</taxon>
        <taxon>Alteromonadales</taxon>
        <taxon>Shewanellaceae</taxon>
        <taxon>Shewanella</taxon>
    </lineage>
</organism>
<sequence length="166" mass="18216">MFKKIFVFIAVFLFGGVAGWLYSLSDINELVTTSIVSSELSDINYDVAIIDELMITNNYSKSIKLKFDAKFSKSLLVTRAFNPDFSSMTAIPKEGLCKVIKYHDEFGFIGPKEVISPATDYLNKIEPVIMNSIHKSQSIIGGDGCNIGGAGGICPLKDKSRCNNLT</sequence>
<dbReference type="Proteomes" id="UP000315947">
    <property type="component" value="Chromosome"/>
</dbReference>
<name>A0ABX5X3F1_9GAMM</name>